<evidence type="ECO:0000313" key="2">
    <source>
        <dbReference type="Proteomes" id="UP000245081"/>
    </source>
</evidence>
<protein>
    <submittedName>
        <fullName evidence="1">Uncharacterized protein</fullName>
    </submittedName>
</protein>
<dbReference type="InterPro" id="IPR046239">
    <property type="entry name" value="DUF6272"/>
</dbReference>
<sequence>MQLDLFSVFRNTADFNGVLFYYNGDLSQNVIATMGDALKQRLESQDTGGPKARKLFSSFIEMVQNALHYSPPVPGTNAQRVGAVAVGKQGDKFYIVCGNLVESRHIQRIRDKIEPLQAMTLDQIKQAYREQLKADHSGDTVSKGAGLGFLTLARDASEPIEYSLVEMPENRDVAYFYLKATV</sequence>
<dbReference type="RefSeq" id="WP_109014457.1">
    <property type="nucleotide sequence ID" value="NZ_BDOQ01000003.1"/>
</dbReference>
<organism evidence="1 2">
    <name type="scientific">Novimethylophilus kurashikiensis</name>
    <dbReference type="NCBI Taxonomy" id="1825523"/>
    <lineage>
        <taxon>Bacteria</taxon>
        <taxon>Pseudomonadati</taxon>
        <taxon>Pseudomonadota</taxon>
        <taxon>Betaproteobacteria</taxon>
        <taxon>Nitrosomonadales</taxon>
        <taxon>Methylophilaceae</taxon>
        <taxon>Novimethylophilus</taxon>
    </lineage>
</organism>
<name>A0A2R5F8J3_9PROT</name>
<keyword evidence="2" id="KW-1185">Reference proteome</keyword>
<proteinExistence type="predicted"/>
<dbReference type="OrthoDB" id="5365713at2"/>
<evidence type="ECO:0000313" key="1">
    <source>
        <dbReference type="EMBL" id="GBG13233.1"/>
    </source>
</evidence>
<dbReference type="AlphaFoldDB" id="A0A2R5F8J3"/>
<gene>
    <name evidence="1" type="ORF">NMK_0777</name>
</gene>
<dbReference type="Proteomes" id="UP000245081">
    <property type="component" value="Unassembled WGS sequence"/>
</dbReference>
<comment type="caution">
    <text evidence="1">The sequence shown here is derived from an EMBL/GenBank/DDBJ whole genome shotgun (WGS) entry which is preliminary data.</text>
</comment>
<dbReference type="Pfam" id="PF19788">
    <property type="entry name" value="DUF6272"/>
    <property type="match status" value="1"/>
</dbReference>
<accession>A0A2R5F8J3</accession>
<dbReference type="EMBL" id="BDOQ01000003">
    <property type="protein sequence ID" value="GBG13233.1"/>
    <property type="molecule type" value="Genomic_DNA"/>
</dbReference>
<reference evidence="1 2" key="1">
    <citation type="journal article" date="2018" name="Environ. Microbiol.">
        <title>Isolation and genomic characterization of Novimethylophilus kurashikiensis gen. nov. sp. nov., a new lanthanide-dependent methylotrophic species of Methylophilaceae.</title>
        <authorList>
            <person name="Lv H."/>
            <person name="Sahin N."/>
            <person name="Tani A."/>
        </authorList>
    </citation>
    <scope>NUCLEOTIDE SEQUENCE [LARGE SCALE GENOMIC DNA]</scope>
    <source>
        <strain evidence="1 2">La2-4</strain>
    </source>
</reference>
<dbReference type="NCBIfam" id="NF038262">
    <property type="entry name" value="SiaB_fam_kinase"/>
    <property type="match status" value="1"/>
</dbReference>